<name>A0ACC3YZ71_COLTU</name>
<evidence type="ECO:0000313" key="2">
    <source>
        <dbReference type="Proteomes" id="UP000805649"/>
    </source>
</evidence>
<gene>
    <name evidence="1" type="ORF">CTRU02_206961</name>
</gene>
<evidence type="ECO:0000313" key="1">
    <source>
        <dbReference type="EMBL" id="KAL0937230.1"/>
    </source>
</evidence>
<dbReference type="EMBL" id="VUJX02000004">
    <property type="protein sequence ID" value="KAL0937230.1"/>
    <property type="molecule type" value="Genomic_DNA"/>
</dbReference>
<accession>A0ACC3YZ71</accession>
<keyword evidence="2" id="KW-1185">Reference proteome</keyword>
<sequence>MTVEAVLIRTELLVARANGRAVDARLKALSVVLNNPATLTTVKAVLIQMVLPGARASGQVARVCLKGRNAVLSSPVTSTDALVHSTLTAELLARVDMPAASVHQPKAAVAHVVTVRVATSTVALADSRATTPILNALATMRRANATLRTTRVVTPRIVILTAATVVGMETPTSRAAEGTLLAADSTCGAKQSCDLNGCAGTYNANSNVAYCRGNFAGCECNPTPNTCGQRGSCIAGGCAGRRDGDGVWRCKGNFAGCPCYYSSSWGPVDTDAGYKGSRLILTSNDNECQNLPNEFNDKISSIGIYSWVRRCQFFVDWNCQGASLYGNSETFWDLQGGNARFNDQISSYKCWLDPLTYCGDRPCG</sequence>
<organism evidence="1 2">
    <name type="scientific">Colletotrichum truncatum</name>
    <name type="common">Anthracnose fungus</name>
    <name type="synonym">Colletotrichum capsici</name>
    <dbReference type="NCBI Taxonomy" id="5467"/>
    <lineage>
        <taxon>Eukaryota</taxon>
        <taxon>Fungi</taxon>
        <taxon>Dikarya</taxon>
        <taxon>Ascomycota</taxon>
        <taxon>Pezizomycotina</taxon>
        <taxon>Sordariomycetes</taxon>
        <taxon>Hypocreomycetidae</taxon>
        <taxon>Glomerellales</taxon>
        <taxon>Glomerellaceae</taxon>
        <taxon>Colletotrichum</taxon>
        <taxon>Colletotrichum truncatum species complex</taxon>
    </lineage>
</organism>
<dbReference type="Proteomes" id="UP000805649">
    <property type="component" value="Unassembled WGS sequence"/>
</dbReference>
<reference evidence="1 2" key="1">
    <citation type="journal article" date="2020" name="Phytopathology">
        <title>Genome Sequence Resources of Colletotrichum truncatum, C. plurivorum, C. musicola, and C. sojae: Four Species Pathogenic to Soybean (Glycine max).</title>
        <authorList>
            <person name="Rogerio F."/>
            <person name="Boufleur T.R."/>
            <person name="Ciampi-Guillardi M."/>
            <person name="Sukno S.A."/>
            <person name="Thon M.R."/>
            <person name="Massola Junior N.S."/>
            <person name="Baroncelli R."/>
        </authorList>
    </citation>
    <scope>NUCLEOTIDE SEQUENCE [LARGE SCALE GENOMIC DNA]</scope>
    <source>
        <strain evidence="1 2">CMES1059</strain>
    </source>
</reference>
<comment type="caution">
    <text evidence="1">The sequence shown here is derived from an EMBL/GenBank/DDBJ whole genome shotgun (WGS) entry which is preliminary data.</text>
</comment>
<protein>
    <submittedName>
        <fullName evidence="1">Uncharacterized protein</fullName>
    </submittedName>
</protein>
<proteinExistence type="predicted"/>